<dbReference type="Gene3D" id="1.20.5.1930">
    <property type="match status" value="1"/>
</dbReference>
<keyword evidence="3" id="KW-0597">Phosphoprotein</keyword>
<feature type="domain" description="Histidine kinase" evidence="10">
    <location>
        <begin position="121"/>
        <end position="318"/>
    </location>
</feature>
<dbReference type="Pfam" id="PF07730">
    <property type="entry name" value="HisKA_3"/>
    <property type="match status" value="1"/>
</dbReference>
<dbReference type="PANTHER" id="PTHR24421">
    <property type="entry name" value="NITRATE/NITRITE SENSOR PROTEIN NARX-RELATED"/>
    <property type="match status" value="1"/>
</dbReference>
<evidence type="ECO:0000256" key="4">
    <source>
        <dbReference type="ARBA" id="ARBA00022679"/>
    </source>
</evidence>
<keyword evidence="4" id="KW-0808">Transferase</keyword>
<proteinExistence type="predicted"/>
<dbReference type="EC" id="2.7.13.3" evidence="2"/>
<protein>
    <recommendedName>
        <fullName evidence="2">histidine kinase</fullName>
        <ecNumber evidence="2">2.7.13.3</ecNumber>
    </recommendedName>
</protein>
<keyword evidence="8" id="KW-0902">Two-component regulatory system</keyword>
<feature type="transmembrane region" description="Helical" evidence="9">
    <location>
        <begin position="66"/>
        <end position="86"/>
    </location>
</feature>
<dbReference type="Proteomes" id="UP000032900">
    <property type="component" value="Unassembled WGS sequence"/>
</dbReference>
<gene>
    <name evidence="11" type="ORF">JCM15548_1678</name>
</gene>
<keyword evidence="9" id="KW-1133">Transmembrane helix</keyword>
<dbReference type="SUPFAM" id="SSF55874">
    <property type="entry name" value="ATPase domain of HSP90 chaperone/DNA topoisomerase II/histidine kinase"/>
    <property type="match status" value="1"/>
</dbReference>
<dbReference type="EMBL" id="BAZW01000003">
    <property type="protein sequence ID" value="GAO28568.1"/>
    <property type="molecule type" value="Genomic_DNA"/>
</dbReference>
<dbReference type="GO" id="GO:0000155">
    <property type="term" value="F:phosphorelay sensor kinase activity"/>
    <property type="evidence" value="ECO:0007669"/>
    <property type="project" value="InterPro"/>
</dbReference>
<keyword evidence="12" id="KW-1185">Reference proteome</keyword>
<dbReference type="GO" id="GO:0005524">
    <property type="term" value="F:ATP binding"/>
    <property type="evidence" value="ECO:0007669"/>
    <property type="project" value="UniProtKB-KW"/>
</dbReference>
<dbReference type="CDD" id="cd16917">
    <property type="entry name" value="HATPase_UhpB-NarQ-NarX-like"/>
    <property type="match status" value="1"/>
</dbReference>
<evidence type="ECO:0000313" key="11">
    <source>
        <dbReference type="EMBL" id="GAO28568.1"/>
    </source>
</evidence>
<organism evidence="11 12">
    <name type="scientific">Geofilum rubicundum JCM 15548</name>
    <dbReference type="NCBI Taxonomy" id="1236989"/>
    <lineage>
        <taxon>Bacteria</taxon>
        <taxon>Pseudomonadati</taxon>
        <taxon>Bacteroidota</taxon>
        <taxon>Bacteroidia</taxon>
        <taxon>Marinilabiliales</taxon>
        <taxon>Marinilabiliaceae</taxon>
        <taxon>Geofilum</taxon>
    </lineage>
</organism>
<accession>A0A0E9LTE8</accession>
<dbReference type="Gene3D" id="3.30.565.10">
    <property type="entry name" value="Histidine kinase-like ATPase, C-terminal domain"/>
    <property type="match status" value="1"/>
</dbReference>
<dbReference type="RefSeq" id="WP_062122358.1">
    <property type="nucleotide sequence ID" value="NZ_BAZW01000003.1"/>
</dbReference>
<keyword evidence="5" id="KW-0547">Nucleotide-binding</keyword>
<keyword evidence="9" id="KW-0472">Membrane</keyword>
<dbReference type="GO" id="GO:0046983">
    <property type="term" value="F:protein dimerization activity"/>
    <property type="evidence" value="ECO:0007669"/>
    <property type="project" value="InterPro"/>
</dbReference>
<evidence type="ECO:0000256" key="6">
    <source>
        <dbReference type="ARBA" id="ARBA00022777"/>
    </source>
</evidence>
<comment type="caution">
    <text evidence="11">The sequence shown here is derived from an EMBL/GenBank/DDBJ whole genome shotgun (WGS) entry which is preliminary data.</text>
</comment>
<evidence type="ECO:0000256" key="1">
    <source>
        <dbReference type="ARBA" id="ARBA00000085"/>
    </source>
</evidence>
<comment type="catalytic activity">
    <reaction evidence="1">
        <text>ATP + protein L-histidine = ADP + protein N-phospho-L-histidine.</text>
        <dbReference type="EC" id="2.7.13.3"/>
    </reaction>
</comment>
<evidence type="ECO:0000256" key="7">
    <source>
        <dbReference type="ARBA" id="ARBA00022840"/>
    </source>
</evidence>
<dbReference type="InterPro" id="IPR005467">
    <property type="entry name" value="His_kinase_dom"/>
</dbReference>
<keyword evidence="7" id="KW-0067">ATP-binding</keyword>
<evidence type="ECO:0000256" key="5">
    <source>
        <dbReference type="ARBA" id="ARBA00022741"/>
    </source>
</evidence>
<dbReference type="AlphaFoldDB" id="A0A0E9LTE8"/>
<dbReference type="InterPro" id="IPR050482">
    <property type="entry name" value="Sensor_HK_TwoCompSys"/>
</dbReference>
<evidence type="ECO:0000313" key="12">
    <source>
        <dbReference type="Proteomes" id="UP000032900"/>
    </source>
</evidence>
<dbReference type="GO" id="GO:0016020">
    <property type="term" value="C:membrane"/>
    <property type="evidence" value="ECO:0007669"/>
    <property type="project" value="InterPro"/>
</dbReference>
<sequence length="320" mass="35773">MALIITLAITIILQFFAAAVAVKLTKVTKFNLSWILISFGFIFMAVQRLAEFLPFVTEFKPQYFRLFYIWLGAITSLFFAVGVFLIQKIFKHMKQVEMRTRNQEKALLNAVIQAEERERRRFATEIHDGLGPLLSTIKMSVSSLAAVETNPSAQSVIKNTNLAISEAIKSIQDISNNLSPHILTNFGPAKAIRNFVNKVNQSKGVKVYFKTNTMDMRFSPALEIVVYRSVCELINNSIKHSGATRVDIAVDLNDAIIEVVYKDNGVGFDATNLFQNDQGVGTGYFNMLSRVKSMKGKLEVVSNKDKGVFVNISIPTNNGK</sequence>
<evidence type="ECO:0000256" key="9">
    <source>
        <dbReference type="SAM" id="Phobius"/>
    </source>
</evidence>
<dbReference type="PANTHER" id="PTHR24421:SF10">
    <property type="entry name" value="NITRATE_NITRITE SENSOR PROTEIN NARQ"/>
    <property type="match status" value="1"/>
</dbReference>
<dbReference type="InterPro" id="IPR011712">
    <property type="entry name" value="Sig_transdc_His_kin_sub3_dim/P"/>
</dbReference>
<evidence type="ECO:0000256" key="3">
    <source>
        <dbReference type="ARBA" id="ARBA00022553"/>
    </source>
</evidence>
<dbReference type="STRING" id="1236989.JCM15548_1678"/>
<dbReference type="SMART" id="SM00387">
    <property type="entry name" value="HATPase_c"/>
    <property type="match status" value="1"/>
</dbReference>
<dbReference type="InterPro" id="IPR036890">
    <property type="entry name" value="HATPase_C_sf"/>
</dbReference>
<feature type="transmembrane region" description="Helical" evidence="9">
    <location>
        <begin position="31"/>
        <end position="54"/>
    </location>
</feature>
<evidence type="ECO:0000256" key="2">
    <source>
        <dbReference type="ARBA" id="ARBA00012438"/>
    </source>
</evidence>
<keyword evidence="6 11" id="KW-0418">Kinase</keyword>
<reference evidence="11 12" key="1">
    <citation type="journal article" date="2015" name="Microbes Environ.">
        <title>Distribution and evolution of nitrogen fixation genes in the phylum bacteroidetes.</title>
        <authorList>
            <person name="Inoue J."/>
            <person name="Oshima K."/>
            <person name="Suda W."/>
            <person name="Sakamoto M."/>
            <person name="Iino T."/>
            <person name="Noda S."/>
            <person name="Hongoh Y."/>
            <person name="Hattori M."/>
            <person name="Ohkuma M."/>
        </authorList>
    </citation>
    <scope>NUCLEOTIDE SEQUENCE [LARGE SCALE GENOMIC DNA]</scope>
    <source>
        <strain evidence="11">JCM 15548</strain>
    </source>
</reference>
<evidence type="ECO:0000256" key="8">
    <source>
        <dbReference type="ARBA" id="ARBA00023012"/>
    </source>
</evidence>
<evidence type="ECO:0000259" key="10">
    <source>
        <dbReference type="PROSITE" id="PS50109"/>
    </source>
</evidence>
<dbReference type="InterPro" id="IPR003594">
    <property type="entry name" value="HATPase_dom"/>
</dbReference>
<dbReference type="Pfam" id="PF02518">
    <property type="entry name" value="HATPase_c"/>
    <property type="match status" value="1"/>
</dbReference>
<keyword evidence="9" id="KW-0812">Transmembrane</keyword>
<dbReference type="OrthoDB" id="9760839at2"/>
<name>A0A0E9LTE8_9BACT</name>
<dbReference type="PROSITE" id="PS50109">
    <property type="entry name" value="HIS_KIN"/>
    <property type="match status" value="1"/>
</dbReference>